<feature type="region of interest" description="Disordered" evidence="1">
    <location>
        <begin position="1"/>
        <end position="34"/>
    </location>
</feature>
<organism evidence="2">
    <name type="scientific">marine sediment metagenome</name>
    <dbReference type="NCBI Taxonomy" id="412755"/>
    <lineage>
        <taxon>unclassified sequences</taxon>
        <taxon>metagenomes</taxon>
        <taxon>ecological metagenomes</taxon>
    </lineage>
</organism>
<comment type="caution">
    <text evidence="2">The sequence shown here is derived from an EMBL/GenBank/DDBJ whole genome shotgun (WGS) entry which is preliminary data.</text>
</comment>
<feature type="compositionally biased region" description="Basic and acidic residues" evidence="1">
    <location>
        <begin position="1"/>
        <end position="12"/>
    </location>
</feature>
<protein>
    <submittedName>
        <fullName evidence="2">Uncharacterized protein</fullName>
    </submittedName>
</protein>
<feature type="compositionally biased region" description="Polar residues" evidence="1">
    <location>
        <begin position="13"/>
        <end position="29"/>
    </location>
</feature>
<reference evidence="2" key="1">
    <citation type="journal article" date="2015" name="Nature">
        <title>Complex archaea that bridge the gap between prokaryotes and eukaryotes.</title>
        <authorList>
            <person name="Spang A."/>
            <person name="Saw J.H."/>
            <person name="Jorgensen S.L."/>
            <person name="Zaremba-Niedzwiedzka K."/>
            <person name="Martijn J."/>
            <person name="Lind A.E."/>
            <person name="van Eijk R."/>
            <person name="Schleper C."/>
            <person name="Guy L."/>
            <person name="Ettema T.J."/>
        </authorList>
    </citation>
    <scope>NUCLEOTIDE SEQUENCE</scope>
</reference>
<dbReference type="AlphaFoldDB" id="A0A0F9IJ95"/>
<accession>A0A0F9IJ95</accession>
<evidence type="ECO:0000313" key="2">
    <source>
        <dbReference type="EMBL" id="KKM19884.1"/>
    </source>
</evidence>
<evidence type="ECO:0000256" key="1">
    <source>
        <dbReference type="SAM" id="MobiDB-lite"/>
    </source>
</evidence>
<name>A0A0F9IJ95_9ZZZZ</name>
<gene>
    <name evidence="2" type="ORF">LCGC14_1651120</name>
</gene>
<sequence length="92" mass="10286">MDTASDLERLEQELSTPSNGTRPNKNGTRPETVRLRGRLDEVMARLHSKLEIINGDSEAIAQQLDPKATRLARKAFSLEDLELEEVPDDNAT</sequence>
<dbReference type="EMBL" id="LAZR01013886">
    <property type="protein sequence ID" value="KKM19884.1"/>
    <property type="molecule type" value="Genomic_DNA"/>
</dbReference>
<proteinExistence type="predicted"/>